<evidence type="ECO:0000313" key="2">
    <source>
        <dbReference type="EMBL" id="KAF1376564.1"/>
    </source>
</evidence>
<feature type="region of interest" description="Disordered" evidence="1">
    <location>
        <begin position="1"/>
        <end position="37"/>
    </location>
</feature>
<accession>A0A6A5EKX4</accession>
<evidence type="ECO:0000256" key="1">
    <source>
        <dbReference type="SAM" id="MobiDB-lite"/>
    </source>
</evidence>
<evidence type="ECO:0000313" key="3">
    <source>
        <dbReference type="Proteomes" id="UP000465112"/>
    </source>
</evidence>
<proteinExistence type="predicted"/>
<gene>
    <name evidence="2" type="ORF">PFLUV_G00212790</name>
</gene>
<dbReference type="EMBL" id="VHII01000018">
    <property type="protein sequence ID" value="KAF1376564.1"/>
    <property type="molecule type" value="Genomic_DNA"/>
</dbReference>
<feature type="compositionally biased region" description="Low complexity" evidence="1">
    <location>
        <begin position="22"/>
        <end position="36"/>
    </location>
</feature>
<sequence length="97" mass="10111">MSLQCLPSGRRTVSHQSAAAYRGGSLSSTRNSSARSCTGPDLTIVPSLSAAFDGQICFVCSSKEEETGEISVLLFGSQGEEPVVDSTLQREGAAQRG</sequence>
<organism evidence="2 3">
    <name type="scientific">Perca fluviatilis</name>
    <name type="common">European perch</name>
    <dbReference type="NCBI Taxonomy" id="8168"/>
    <lineage>
        <taxon>Eukaryota</taxon>
        <taxon>Metazoa</taxon>
        <taxon>Chordata</taxon>
        <taxon>Craniata</taxon>
        <taxon>Vertebrata</taxon>
        <taxon>Euteleostomi</taxon>
        <taxon>Actinopterygii</taxon>
        <taxon>Neopterygii</taxon>
        <taxon>Teleostei</taxon>
        <taxon>Neoteleostei</taxon>
        <taxon>Acanthomorphata</taxon>
        <taxon>Eupercaria</taxon>
        <taxon>Perciformes</taxon>
        <taxon>Percoidei</taxon>
        <taxon>Percidae</taxon>
        <taxon>Percinae</taxon>
        <taxon>Perca</taxon>
    </lineage>
</organism>
<comment type="caution">
    <text evidence="2">The sequence shown here is derived from an EMBL/GenBank/DDBJ whole genome shotgun (WGS) entry which is preliminary data.</text>
</comment>
<protein>
    <submittedName>
        <fullName evidence="2">Uncharacterized protein</fullName>
    </submittedName>
</protein>
<keyword evidence="3" id="KW-1185">Reference proteome</keyword>
<dbReference type="AlphaFoldDB" id="A0A6A5EKX4"/>
<name>A0A6A5EKX4_PERFL</name>
<reference evidence="2 3" key="1">
    <citation type="submission" date="2019-06" db="EMBL/GenBank/DDBJ databases">
        <title>A chromosome-scale genome assembly of the European perch, Perca fluviatilis.</title>
        <authorList>
            <person name="Roques C."/>
            <person name="Zahm M."/>
            <person name="Cabau C."/>
            <person name="Klopp C."/>
            <person name="Bouchez O."/>
            <person name="Donnadieu C."/>
            <person name="Kuhl H."/>
            <person name="Gislard M."/>
            <person name="Guendouz S."/>
            <person name="Journot L."/>
            <person name="Haffray P."/>
            <person name="Bestin A."/>
            <person name="Morvezen R."/>
            <person name="Feron R."/>
            <person name="Wen M."/>
            <person name="Jouanno E."/>
            <person name="Herpin A."/>
            <person name="Schartl M."/>
            <person name="Postlethwait J."/>
            <person name="Schaerlinger B."/>
            <person name="Chardard D."/>
            <person name="Lecocq T."/>
            <person name="Poncet C."/>
            <person name="Jaffrelo L."/>
            <person name="Lampietro C."/>
            <person name="Guiguen Y."/>
        </authorList>
    </citation>
    <scope>NUCLEOTIDE SEQUENCE [LARGE SCALE GENOMIC DNA]</scope>
    <source>
        <tissue evidence="2">Blood</tissue>
    </source>
</reference>
<dbReference type="Proteomes" id="UP000465112">
    <property type="component" value="Unassembled WGS sequence"/>
</dbReference>